<dbReference type="NCBIfam" id="TIGR01633">
    <property type="entry name" value="phi3626_gp14_N"/>
    <property type="match status" value="1"/>
</dbReference>
<dbReference type="Gene3D" id="2.40.30.200">
    <property type="match status" value="1"/>
</dbReference>
<comment type="caution">
    <text evidence="2">The sequence shown here is derived from an EMBL/GenBank/DDBJ whole genome shotgun (WGS) entry which is preliminary data.</text>
</comment>
<gene>
    <name evidence="2" type="ORF">DFR63_0329</name>
</gene>
<evidence type="ECO:0000259" key="1">
    <source>
        <dbReference type="Pfam" id="PF05709"/>
    </source>
</evidence>
<keyword evidence="3" id="KW-1185">Reference proteome</keyword>
<dbReference type="InterPro" id="IPR006520">
    <property type="entry name" value="Dit_BPSPP_N"/>
</dbReference>
<sequence>MFEVEYEGPGQETGELIISSPFSLLVDGRNIDSYYSNNDLRVETINVYGRQTNEYDIQTTTPAKYNGQMVLGKRMKAKSIQVVLFIEAEEMGLIQAFMSDLNNRLRNANTIAFKDEPDLTYYAEFESADVPQEGLKQEVTLNFLWHDPMKYKIEKRIDYVNAQRLVIDSVEPVHPVIELQFETGIKTWSMRNTSTGMNINYEHELISDRYQMDLEELYLTRSANEVDAMDGLKLDSDFEEFTVKNGDQIVVTPTPQSITIRYRGVSL</sequence>
<dbReference type="EMBL" id="QUMW01000009">
    <property type="protein sequence ID" value="REG25303.1"/>
    <property type="molecule type" value="Genomic_DNA"/>
</dbReference>
<proteinExistence type="predicted"/>
<accession>A0A3E0B019</accession>
<dbReference type="RefSeq" id="WP_115884005.1">
    <property type="nucleotide sequence ID" value="NZ_CBCSHX010000001.1"/>
</dbReference>
<dbReference type="AlphaFoldDB" id="A0A3E0B019"/>
<evidence type="ECO:0000313" key="2">
    <source>
        <dbReference type="EMBL" id="REG25303.1"/>
    </source>
</evidence>
<feature type="domain" description="Siphovirus-type tail component RIFT-related" evidence="1">
    <location>
        <begin position="49"/>
        <end position="144"/>
    </location>
</feature>
<dbReference type="InterPro" id="IPR008841">
    <property type="entry name" value="Siphovirus-type_tail_N"/>
</dbReference>
<protein>
    <submittedName>
        <fullName evidence="2">Putative phage tail component-like protein</fullName>
    </submittedName>
</protein>
<reference evidence="2 3" key="1">
    <citation type="submission" date="2018-08" db="EMBL/GenBank/DDBJ databases">
        <title>Genomic Encyclopedia of Type Strains, Phase IV (KMG-IV): sequencing the most valuable type-strain genomes for metagenomic binning, comparative biology and taxonomic classification.</title>
        <authorList>
            <person name="Goeker M."/>
        </authorList>
    </citation>
    <scope>NUCLEOTIDE SEQUENCE [LARGE SCALE GENOMIC DNA]</scope>
    <source>
        <strain evidence="2 3">DSM 17274</strain>
    </source>
</reference>
<dbReference type="Proteomes" id="UP000257076">
    <property type="component" value="Unassembled WGS sequence"/>
</dbReference>
<organism evidence="2 3">
    <name type="scientific">Jeotgalicoccus halotolerans</name>
    <dbReference type="NCBI Taxonomy" id="157227"/>
    <lineage>
        <taxon>Bacteria</taxon>
        <taxon>Bacillati</taxon>
        <taxon>Bacillota</taxon>
        <taxon>Bacilli</taxon>
        <taxon>Bacillales</taxon>
        <taxon>Staphylococcaceae</taxon>
        <taxon>Jeotgalicoccus</taxon>
    </lineage>
</organism>
<dbReference type="OrthoDB" id="2418236at2"/>
<dbReference type="Pfam" id="PF05709">
    <property type="entry name" value="Sipho_tail"/>
    <property type="match status" value="1"/>
</dbReference>
<dbReference type="Gene3D" id="2.60.120.860">
    <property type="match status" value="1"/>
</dbReference>
<name>A0A3E0B019_9STAP</name>
<evidence type="ECO:0000313" key="3">
    <source>
        <dbReference type="Proteomes" id="UP000257076"/>
    </source>
</evidence>